<evidence type="ECO:0000256" key="1">
    <source>
        <dbReference type="SAM" id="Phobius"/>
    </source>
</evidence>
<protein>
    <submittedName>
        <fullName evidence="2">Uncharacterized protein</fullName>
    </submittedName>
</protein>
<evidence type="ECO:0000313" key="2">
    <source>
        <dbReference type="EMBL" id="OJI98491.1"/>
    </source>
</evidence>
<evidence type="ECO:0000313" key="3">
    <source>
        <dbReference type="Proteomes" id="UP000184073"/>
    </source>
</evidence>
<organism evidence="2 3">
    <name type="scientific">Aspergillus versicolor CBS 583.65</name>
    <dbReference type="NCBI Taxonomy" id="1036611"/>
    <lineage>
        <taxon>Eukaryota</taxon>
        <taxon>Fungi</taxon>
        <taxon>Dikarya</taxon>
        <taxon>Ascomycota</taxon>
        <taxon>Pezizomycotina</taxon>
        <taxon>Eurotiomycetes</taxon>
        <taxon>Eurotiomycetidae</taxon>
        <taxon>Eurotiales</taxon>
        <taxon>Aspergillaceae</taxon>
        <taxon>Aspergillus</taxon>
        <taxon>Aspergillus subgen. Nidulantes</taxon>
    </lineage>
</organism>
<sequence length="62" mass="7000">MLDCGQNKTQNVLFHDLSSLNIDRVIVVCSIYILALAVFVSVSLKAHSRWLLSVDIIPRDCR</sequence>
<keyword evidence="1" id="KW-1133">Transmembrane helix</keyword>
<dbReference type="EMBL" id="KV878126">
    <property type="protein sequence ID" value="OJI98491.1"/>
    <property type="molecule type" value="Genomic_DNA"/>
</dbReference>
<reference evidence="3" key="1">
    <citation type="journal article" date="2017" name="Genome Biol.">
        <title>Comparative genomics reveals high biological diversity and specific adaptations in the industrially and medically important fungal genus Aspergillus.</title>
        <authorList>
            <person name="de Vries R.P."/>
            <person name="Riley R."/>
            <person name="Wiebenga A."/>
            <person name="Aguilar-Osorio G."/>
            <person name="Amillis S."/>
            <person name="Uchima C.A."/>
            <person name="Anderluh G."/>
            <person name="Asadollahi M."/>
            <person name="Askin M."/>
            <person name="Barry K."/>
            <person name="Battaglia E."/>
            <person name="Bayram O."/>
            <person name="Benocci T."/>
            <person name="Braus-Stromeyer S.A."/>
            <person name="Caldana C."/>
            <person name="Canovas D."/>
            <person name="Cerqueira G.C."/>
            <person name="Chen F."/>
            <person name="Chen W."/>
            <person name="Choi C."/>
            <person name="Clum A."/>
            <person name="Dos Santos R.A."/>
            <person name="Damasio A.R."/>
            <person name="Diallinas G."/>
            <person name="Emri T."/>
            <person name="Fekete E."/>
            <person name="Flipphi M."/>
            <person name="Freyberg S."/>
            <person name="Gallo A."/>
            <person name="Gournas C."/>
            <person name="Habgood R."/>
            <person name="Hainaut M."/>
            <person name="Harispe M.L."/>
            <person name="Henrissat B."/>
            <person name="Hilden K.S."/>
            <person name="Hope R."/>
            <person name="Hossain A."/>
            <person name="Karabika E."/>
            <person name="Karaffa L."/>
            <person name="Karanyi Z."/>
            <person name="Krasevec N."/>
            <person name="Kuo A."/>
            <person name="Kusch H."/>
            <person name="LaButti K."/>
            <person name="Lagendijk E.L."/>
            <person name="Lapidus A."/>
            <person name="Levasseur A."/>
            <person name="Lindquist E."/>
            <person name="Lipzen A."/>
            <person name="Logrieco A.F."/>
            <person name="MacCabe A."/>
            <person name="Maekelae M.R."/>
            <person name="Malavazi I."/>
            <person name="Melin P."/>
            <person name="Meyer V."/>
            <person name="Mielnichuk N."/>
            <person name="Miskei M."/>
            <person name="Molnar A.P."/>
            <person name="Mule G."/>
            <person name="Ngan C.Y."/>
            <person name="Orejas M."/>
            <person name="Orosz E."/>
            <person name="Ouedraogo J.P."/>
            <person name="Overkamp K.M."/>
            <person name="Park H.-S."/>
            <person name="Perrone G."/>
            <person name="Piumi F."/>
            <person name="Punt P.J."/>
            <person name="Ram A.F."/>
            <person name="Ramon A."/>
            <person name="Rauscher S."/>
            <person name="Record E."/>
            <person name="Riano-Pachon D.M."/>
            <person name="Robert V."/>
            <person name="Roehrig J."/>
            <person name="Ruller R."/>
            <person name="Salamov A."/>
            <person name="Salih N.S."/>
            <person name="Samson R.A."/>
            <person name="Sandor E."/>
            <person name="Sanguinetti M."/>
            <person name="Schuetze T."/>
            <person name="Sepcic K."/>
            <person name="Shelest E."/>
            <person name="Sherlock G."/>
            <person name="Sophianopoulou V."/>
            <person name="Squina F.M."/>
            <person name="Sun H."/>
            <person name="Susca A."/>
            <person name="Todd R.B."/>
            <person name="Tsang A."/>
            <person name="Unkles S.E."/>
            <person name="van de Wiele N."/>
            <person name="van Rossen-Uffink D."/>
            <person name="Oliveira J.V."/>
            <person name="Vesth T.C."/>
            <person name="Visser J."/>
            <person name="Yu J.-H."/>
            <person name="Zhou M."/>
            <person name="Andersen M.R."/>
            <person name="Archer D.B."/>
            <person name="Baker S.E."/>
            <person name="Benoit I."/>
            <person name="Brakhage A.A."/>
            <person name="Braus G.H."/>
            <person name="Fischer R."/>
            <person name="Frisvad J.C."/>
            <person name="Goldman G.H."/>
            <person name="Houbraken J."/>
            <person name="Oakley B."/>
            <person name="Pocsi I."/>
            <person name="Scazzocchio C."/>
            <person name="Seiboth B."/>
            <person name="vanKuyk P.A."/>
            <person name="Wortman J."/>
            <person name="Dyer P.S."/>
            <person name="Grigoriev I.V."/>
        </authorList>
    </citation>
    <scope>NUCLEOTIDE SEQUENCE [LARGE SCALE GENOMIC DNA]</scope>
    <source>
        <strain evidence="3">CBS 583.65</strain>
    </source>
</reference>
<proteinExistence type="predicted"/>
<keyword evidence="1" id="KW-0472">Membrane</keyword>
<dbReference type="AlphaFoldDB" id="A0A1L9PAF1"/>
<accession>A0A1L9PAF1</accession>
<dbReference type="VEuPathDB" id="FungiDB:ASPVEDRAFT_37956"/>
<gene>
    <name evidence="2" type="ORF">ASPVEDRAFT_37956</name>
</gene>
<dbReference type="RefSeq" id="XP_040664254.1">
    <property type="nucleotide sequence ID" value="XM_040811602.1"/>
</dbReference>
<name>A0A1L9PAF1_ASPVE</name>
<dbReference type="Proteomes" id="UP000184073">
    <property type="component" value="Unassembled WGS sequence"/>
</dbReference>
<dbReference type="GeneID" id="63727113"/>
<keyword evidence="1" id="KW-0812">Transmembrane</keyword>
<keyword evidence="3" id="KW-1185">Reference proteome</keyword>
<feature type="transmembrane region" description="Helical" evidence="1">
    <location>
        <begin position="25"/>
        <end position="44"/>
    </location>
</feature>